<dbReference type="EMBL" id="JAVXUO010000717">
    <property type="protein sequence ID" value="KAK2989651.1"/>
    <property type="molecule type" value="Genomic_DNA"/>
</dbReference>
<dbReference type="InterPro" id="IPR001087">
    <property type="entry name" value="GDSL"/>
</dbReference>
<organism evidence="5 6">
    <name type="scientific">Escallonia rubra</name>
    <dbReference type="NCBI Taxonomy" id="112253"/>
    <lineage>
        <taxon>Eukaryota</taxon>
        <taxon>Viridiplantae</taxon>
        <taxon>Streptophyta</taxon>
        <taxon>Embryophyta</taxon>
        <taxon>Tracheophyta</taxon>
        <taxon>Spermatophyta</taxon>
        <taxon>Magnoliopsida</taxon>
        <taxon>eudicotyledons</taxon>
        <taxon>Gunneridae</taxon>
        <taxon>Pentapetalae</taxon>
        <taxon>asterids</taxon>
        <taxon>campanulids</taxon>
        <taxon>Escalloniales</taxon>
        <taxon>Escalloniaceae</taxon>
        <taxon>Escallonia</taxon>
    </lineage>
</organism>
<dbReference type="InterPro" id="IPR051058">
    <property type="entry name" value="GDSL_Est/Lipase"/>
</dbReference>
<evidence type="ECO:0000256" key="4">
    <source>
        <dbReference type="SAM" id="SignalP"/>
    </source>
</evidence>
<evidence type="ECO:0000313" key="6">
    <source>
        <dbReference type="Proteomes" id="UP001187471"/>
    </source>
</evidence>
<keyword evidence="4" id="KW-0732">Signal</keyword>
<evidence type="ECO:0000256" key="3">
    <source>
        <dbReference type="ARBA" id="ARBA00022963"/>
    </source>
</evidence>
<dbReference type="GO" id="GO:0016788">
    <property type="term" value="F:hydrolase activity, acting on ester bonds"/>
    <property type="evidence" value="ECO:0007669"/>
    <property type="project" value="InterPro"/>
</dbReference>
<name>A0AA88S0F6_9ASTE</name>
<dbReference type="AlphaFoldDB" id="A0AA88S0F6"/>
<accession>A0AA88S0F6</accession>
<dbReference type="PANTHER" id="PTHR45648">
    <property type="entry name" value="GDSL LIPASE/ACYLHYDROLASE FAMILY PROTEIN (AFU_ORTHOLOGUE AFUA_4G14700)"/>
    <property type="match status" value="1"/>
</dbReference>
<dbReference type="GO" id="GO:0016042">
    <property type="term" value="P:lipid catabolic process"/>
    <property type="evidence" value="ECO:0007669"/>
    <property type="project" value="UniProtKB-KW"/>
</dbReference>
<feature type="signal peptide" evidence="4">
    <location>
        <begin position="1"/>
        <end position="26"/>
    </location>
</feature>
<keyword evidence="2" id="KW-0378">Hydrolase</keyword>
<dbReference type="Gene3D" id="3.40.50.1110">
    <property type="entry name" value="SGNH hydrolase"/>
    <property type="match status" value="2"/>
</dbReference>
<protein>
    <recommendedName>
        <fullName evidence="7">GDSL esterase/lipase</fullName>
    </recommendedName>
</protein>
<feature type="chain" id="PRO_5041642002" description="GDSL esterase/lipase" evidence="4">
    <location>
        <begin position="27"/>
        <end position="274"/>
    </location>
</feature>
<gene>
    <name evidence="5" type="ORF">RJ640_026887</name>
</gene>
<proteinExistence type="inferred from homology"/>
<keyword evidence="6" id="KW-1185">Reference proteome</keyword>
<evidence type="ECO:0000256" key="2">
    <source>
        <dbReference type="ARBA" id="ARBA00022801"/>
    </source>
</evidence>
<sequence>MAKRYVSSAFFLVIYLAIFVPHLASATVPAIFVLGDSTADVGTNSMLPESLARADFPFYGIDFPNSRPTGRFSNGLIGADFLAKLVGFKRSPQPFLYLSSLKSGLRRRMFRGVNFASGASGLLDITGQTEAGTHLVYLSCKIVPLSEQIAQLATVISNRTAVMGQAATQAMLSESLFYISVGSNDIFGYFFTNSTVPPEQYIDFKNVEAACCGSGRLNGEQPCTPKADLCLNRNEYLFWDLYHPTQAASKLAAITLYGGGPRFVTPINFAQLAA</sequence>
<keyword evidence="3" id="KW-0443">Lipid metabolism</keyword>
<evidence type="ECO:0000313" key="5">
    <source>
        <dbReference type="EMBL" id="KAK2989651.1"/>
    </source>
</evidence>
<dbReference type="Pfam" id="PF00657">
    <property type="entry name" value="Lipase_GDSL"/>
    <property type="match status" value="1"/>
</dbReference>
<dbReference type="PANTHER" id="PTHR45648:SF17">
    <property type="entry name" value="GDSL ESTERASE_LIPASE"/>
    <property type="match status" value="1"/>
</dbReference>
<reference evidence="5" key="1">
    <citation type="submission" date="2022-12" db="EMBL/GenBank/DDBJ databases">
        <title>Draft genome assemblies for two species of Escallonia (Escalloniales).</title>
        <authorList>
            <person name="Chanderbali A."/>
            <person name="Dervinis C."/>
            <person name="Anghel I."/>
            <person name="Soltis D."/>
            <person name="Soltis P."/>
            <person name="Zapata F."/>
        </authorList>
    </citation>
    <scope>NUCLEOTIDE SEQUENCE</scope>
    <source>
        <strain evidence="5">UCBG92.1500</strain>
        <tissue evidence="5">Leaf</tissue>
    </source>
</reference>
<comment type="similarity">
    <text evidence="1">Belongs to the 'GDSL' lipolytic enzyme family.</text>
</comment>
<dbReference type="Proteomes" id="UP001187471">
    <property type="component" value="Unassembled WGS sequence"/>
</dbReference>
<keyword evidence="3" id="KW-0442">Lipid degradation</keyword>
<comment type="caution">
    <text evidence="5">The sequence shown here is derived from an EMBL/GenBank/DDBJ whole genome shotgun (WGS) entry which is preliminary data.</text>
</comment>
<dbReference type="InterPro" id="IPR036514">
    <property type="entry name" value="SGNH_hydro_sf"/>
</dbReference>
<evidence type="ECO:0008006" key="7">
    <source>
        <dbReference type="Google" id="ProtNLM"/>
    </source>
</evidence>
<evidence type="ECO:0000256" key="1">
    <source>
        <dbReference type="ARBA" id="ARBA00008668"/>
    </source>
</evidence>